<protein>
    <submittedName>
        <fullName evidence="1">Uncharacterized protein</fullName>
    </submittedName>
</protein>
<name>A0A0A9F4C1_ARUDO</name>
<organism evidence="1">
    <name type="scientific">Arundo donax</name>
    <name type="common">Giant reed</name>
    <name type="synonym">Donax arundinaceus</name>
    <dbReference type="NCBI Taxonomy" id="35708"/>
    <lineage>
        <taxon>Eukaryota</taxon>
        <taxon>Viridiplantae</taxon>
        <taxon>Streptophyta</taxon>
        <taxon>Embryophyta</taxon>
        <taxon>Tracheophyta</taxon>
        <taxon>Spermatophyta</taxon>
        <taxon>Magnoliopsida</taxon>
        <taxon>Liliopsida</taxon>
        <taxon>Poales</taxon>
        <taxon>Poaceae</taxon>
        <taxon>PACMAD clade</taxon>
        <taxon>Arundinoideae</taxon>
        <taxon>Arundineae</taxon>
        <taxon>Arundo</taxon>
    </lineage>
</organism>
<reference evidence="1" key="1">
    <citation type="submission" date="2014-09" db="EMBL/GenBank/DDBJ databases">
        <authorList>
            <person name="Magalhaes I.L.F."/>
            <person name="Oliveira U."/>
            <person name="Santos F.R."/>
            <person name="Vidigal T.H.D.A."/>
            <person name="Brescovit A.D."/>
            <person name="Santos A.J."/>
        </authorList>
    </citation>
    <scope>NUCLEOTIDE SEQUENCE</scope>
    <source>
        <tissue evidence="1">Shoot tissue taken approximately 20 cm above the soil surface</tissue>
    </source>
</reference>
<reference evidence="1" key="2">
    <citation type="journal article" date="2015" name="Data Brief">
        <title>Shoot transcriptome of the giant reed, Arundo donax.</title>
        <authorList>
            <person name="Barrero R.A."/>
            <person name="Guerrero F.D."/>
            <person name="Moolhuijzen P."/>
            <person name="Goolsby J.A."/>
            <person name="Tidwell J."/>
            <person name="Bellgard S.E."/>
            <person name="Bellgard M.I."/>
        </authorList>
    </citation>
    <scope>NUCLEOTIDE SEQUENCE</scope>
    <source>
        <tissue evidence="1">Shoot tissue taken approximately 20 cm above the soil surface</tissue>
    </source>
</reference>
<sequence length="40" mass="4463">MAWSHAALAGLHFVSSGLITYDRHGLQHQRETIGREGEET</sequence>
<accession>A0A0A9F4C1</accession>
<evidence type="ECO:0000313" key="1">
    <source>
        <dbReference type="EMBL" id="JAE06054.1"/>
    </source>
</evidence>
<proteinExistence type="predicted"/>
<dbReference type="EMBL" id="GBRH01191842">
    <property type="protein sequence ID" value="JAE06054.1"/>
    <property type="molecule type" value="Transcribed_RNA"/>
</dbReference>
<dbReference type="AlphaFoldDB" id="A0A0A9F4C1"/>